<dbReference type="Gene3D" id="2.40.160.20">
    <property type="match status" value="1"/>
</dbReference>
<dbReference type="AlphaFoldDB" id="A1DA78"/>
<dbReference type="KEGG" id="nfi:NFIA_093880"/>
<dbReference type="OrthoDB" id="2544694at2759"/>
<sequence length="206" mass="22438">MSPPIVNFPSLQPAIVWKVNAGAAHPVGTLQNPPNEGMPTLTADRSALRTPSEWLDPDTFRKSPWTLGGETPTGTIETVEGFEPQFKGKVVFGADWLEFDPDQKHARINMKAIATTDDGKEISFGYTGIIELNEAVMKIFNQTPDSESVPFGFSTGAHSFFSGDPSLKELDNMTLVGNGRMLVDPDTRVITVESRISRVIPATGFD</sequence>
<accession>A1DA78</accession>
<gene>
    <name evidence="1" type="ORF">NFIA_093880</name>
</gene>
<protein>
    <submittedName>
        <fullName evidence="1">Uncharacterized protein</fullName>
    </submittedName>
</protein>
<dbReference type="GeneID" id="4588754"/>
<dbReference type="VEuPathDB" id="FungiDB:NFIA_093880"/>
<dbReference type="OMA" id="SIDFRYK"/>
<dbReference type="RefSeq" id="XP_001261665.1">
    <property type="nucleotide sequence ID" value="XM_001261664.1"/>
</dbReference>
<dbReference type="eggNOG" id="ENOG502SUAX">
    <property type="taxonomic scope" value="Eukaryota"/>
</dbReference>
<evidence type="ECO:0000313" key="1">
    <source>
        <dbReference type="EMBL" id="EAW19768.1"/>
    </source>
</evidence>
<reference evidence="2" key="1">
    <citation type="journal article" date="2008" name="PLoS Genet.">
        <title>Genomic islands in the pathogenic filamentous fungus Aspergillus fumigatus.</title>
        <authorList>
            <person name="Fedorova N.D."/>
            <person name="Khaldi N."/>
            <person name="Joardar V.S."/>
            <person name="Maiti R."/>
            <person name="Amedeo P."/>
            <person name="Anderson M.J."/>
            <person name="Crabtree J."/>
            <person name="Silva J.C."/>
            <person name="Badger J.H."/>
            <person name="Albarraq A."/>
            <person name="Angiuoli S."/>
            <person name="Bussey H."/>
            <person name="Bowyer P."/>
            <person name="Cotty P.J."/>
            <person name="Dyer P.S."/>
            <person name="Egan A."/>
            <person name="Galens K."/>
            <person name="Fraser-Liggett C.M."/>
            <person name="Haas B.J."/>
            <person name="Inman J.M."/>
            <person name="Kent R."/>
            <person name="Lemieux S."/>
            <person name="Malavazi I."/>
            <person name="Orvis J."/>
            <person name="Roemer T."/>
            <person name="Ronning C.M."/>
            <person name="Sundaram J.P."/>
            <person name="Sutton G."/>
            <person name="Turner G."/>
            <person name="Venter J.C."/>
            <person name="White O.R."/>
            <person name="Whitty B.R."/>
            <person name="Youngman P."/>
            <person name="Wolfe K.H."/>
            <person name="Goldman G.H."/>
            <person name="Wortman J.R."/>
            <person name="Jiang B."/>
            <person name="Denning D.W."/>
            <person name="Nierman W.C."/>
        </authorList>
    </citation>
    <scope>NUCLEOTIDE SEQUENCE [LARGE SCALE GENOMIC DNA]</scope>
    <source>
        <strain evidence="2">ATCC 1020 / DSM 3700 / CBS 544.65 / FGSC A1164 / JCM 1740 / NRRL 181 / WB 181</strain>
    </source>
</reference>
<dbReference type="EMBL" id="DS027694">
    <property type="protein sequence ID" value="EAW19768.1"/>
    <property type="molecule type" value="Genomic_DNA"/>
</dbReference>
<keyword evidence="2" id="KW-1185">Reference proteome</keyword>
<name>A1DA78_NEOFI</name>
<dbReference type="Pfam" id="PF11578">
    <property type="entry name" value="DUF3237"/>
    <property type="match status" value="1"/>
</dbReference>
<dbReference type="HOGENOM" id="CLU_096872_1_2_1"/>
<evidence type="ECO:0000313" key="2">
    <source>
        <dbReference type="Proteomes" id="UP000006702"/>
    </source>
</evidence>
<proteinExistence type="predicted"/>
<organism evidence="1 2">
    <name type="scientific">Neosartorya fischeri (strain ATCC 1020 / DSM 3700 / CBS 544.65 / FGSC A1164 / JCM 1740 / NRRL 181 / WB 181)</name>
    <name type="common">Aspergillus fischerianus</name>
    <dbReference type="NCBI Taxonomy" id="331117"/>
    <lineage>
        <taxon>Eukaryota</taxon>
        <taxon>Fungi</taxon>
        <taxon>Dikarya</taxon>
        <taxon>Ascomycota</taxon>
        <taxon>Pezizomycotina</taxon>
        <taxon>Eurotiomycetes</taxon>
        <taxon>Eurotiomycetidae</taxon>
        <taxon>Eurotiales</taxon>
        <taxon>Aspergillaceae</taxon>
        <taxon>Aspergillus</taxon>
        <taxon>Aspergillus subgen. Fumigati</taxon>
    </lineage>
</organism>
<dbReference type="Proteomes" id="UP000006702">
    <property type="component" value="Unassembled WGS sequence"/>
</dbReference>